<comment type="caution">
    <text evidence="1">The sequence shown here is derived from an EMBL/GenBank/DDBJ whole genome shotgun (WGS) entry which is preliminary data.</text>
</comment>
<gene>
    <name evidence="1" type="ORF">CU100_24495</name>
</gene>
<keyword evidence="2" id="KW-1185">Reference proteome</keyword>
<dbReference type="EMBL" id="PGGN01000007">
    <property type="protein sequence ID" value="PSH54754.1"/>
    <property type="molecule type" value="Genomic_DNA"/>
</dbReference>
<protein>
    <submittedName>
        <fullName evidence="1">Uncharacterized protein</fullName>
    </submittedName>
</protein>
<proteinExistence type="predicted"/>
<evidence type="ECO:0000313" key="2">
    <source>
        <dbReference type="Proteomes" id="UP000241158"/>
    </source>
</evidence>
<accession>A0A2P7AKM0</accession>
<name>A0A2P7AKM0_9HYPH</name>
<dbReference type="Proteomes" id="UP000241158">
    <property type="component" value="Unassembled WGS sequence"/>
</dbReference>
<organism evidence="1 2">
    <name type="scientific">Phyllobacterium endophyticum</name>
    <dbReference type="NCBI Taxonomy" id="1149773"/>
    <lineage>
        <taxon>Bacteria</taxon>
        <taxon>Pseudomonadati</taxon>
        <taxon>Pseudomonadota</taxon>
        <taxon>Alphaproteobacteria</taxon>
        <taxon>Hyphomicrobiales</taxon>
        <taxon>Phyllobacteriaceae</taxon>
        <taxon>Phyllobacterium</taxon>
    </lineage>
</organism>
<evidence type="ECO:0000313" key="1">
    <source>
        <dbReference type="EMBL" id="PSH54754.1"/>
    </source>
</evidence>
<dbReference type="AlphaFoldDB" id="A0A2P7AKM0"/>
<sequence>MTDSGIIEAWRKTTRSRRLSPASALRPDSNLIESPMFPIKTAIALPARATRNYSKSSSVHAFTGALSAASYRFTFYSDQGERARTETTSKAASFFSDALD</sequence>
<reference evidence="2" key="1">
    <citation type="submission" date="2017-11" db="EMBL/GenBank/DDBJ databases">
        <authorList>
            <person name="Kuznetsova I."/>
            <person name="Sazanova A."/>
            <person name="Chirak E."/>
            <person name="Safronova V."/>
            <person name="Willems A."/>
        </authorList>
    </citation>
    <scope>NUCLEOTIDE SEQUENCE [LARGE SCALE GENOMIC DNA]</scope>
    <source>
        <strain evidence="2">PEPV15</strain>
    </source>
</reference>